<dbReference type="InterPro" id="IPR001867">
    <property type="entry name" value="OmpR/PhoB-type_DNA-bd"/>
</dbReference>
<keyword evidence="3" id="KW-0805">Transcription regulation</keyword>
<dbReference type="Gene3D" id="3.40.50.2300">
    <property type="match status" value="1"/>
</dbReference>
<dbReference type="EMBL" id="JACIGK010000009">
    <property type="protein sequence ID" value="MBB4265897.1"/>
    <property type="molecule type" value="Genomic_DNA"/>
</dbReference>
<feature type="domain" description="Response regulatory" evidence="8">
    <location>
        <begin position="2"/>
        <end position="116"/>
    </location>
</feature>
<dbReference type="GO" id="GO:0032993">
    <property type="term" value="C:protein-DNA complex"/>
    <property type="evidence" value="ECO:0007669"/>
    <property type="project" value="TreeGrafter"/>
</dbReference>
<dbReference type="Proteomes" id="UP000554286">
    <property type="component" value="Unassembled WGS sequence"/>
</dbReference>
<dbReference type="Pfam" id="PF00486">
    <property type="entry name" value="Trans_reg_C"/>
    <property type="match status" value="1"/>
</dbReference>
<dbReference type="SUPFAM" id="SSF52172">
    <property type="entry name" value="CheY-like"/>
    <property type="match status" value="1"/>
</dbReference>
<evidence type="ECO:0000256" key="7">
    <source>
        <dbReference type="PROSITE-ProRule" id="PRU01091"/>
    </source>
</evidence>
<dbReference type="InterPro" id="IPR036388">
    <property type="entry name" value="WH-like_DNA-bd_sf"/>
</dbReference>
<feature type="modified residue" description="4-aspartylphosphate" evidence="6">
    <location>
        <position position="51"/>
    </location>
</feature>
<dbReference type="PANTHER" id="PTHR48111">
    <property type="entry name" value="REGULATOR OF RPOS"/>
    <property type="match status" value="1"/>
</dbReference>
<keyword evidence="2" id="KW-0902">Two-component regulatory system</keyword>
<dbReference type="SMART" id="SM00862">
    <property type="entry name" value="Trans_reg_C"/>
    <property type="match status" value="1"/>
</dbReference>
<organism evidence="10 11">
    <name type="scientific">Roseospira visakhapatnamensis</name>
    <dbReference type="NCBI Taxonomy" id="390880"/>
    <lineage>
        <taxon>Bacteria</taxon>
        <taxon>Pseudomonadati</taxon>
        <taxon>Pseudomonadota</taxon>
        <taxon>Alphaproteobacteria</taxon>
        <taxon>Rhodospirillales</taxon>
        <taxon>Rhodospirillaceae</taxon>
        <taxon>Roseospira</taxon>
    </lineage>
</organism>
<keyword evidence="4 7" id="KW-0238">DNA-binding</keyword>
<dbReference type="FunFam" id="3.40.50.2300:FF:000002">
    <property type="entry name" value="DNA-binding response regulator PhoP"/>
    <property type="match status" value="1"/>
</dbReference>
<dbReference type="CDD" id="cd19934">
    <property type="entry name" value="REC_OmpR_EcPhoP-like"/>
    <property type="match status" value="1"/>
</dbReference>
<dbReference type="RefSeq" id="WP_184043720.1">
    <property type="nucleotide sequence ID" value="NZ_JACIGK010000009.1"/>
</dbReference>
<gene>
    <name evidence="10" type="ORF">GGD89_001522</name>
</gene>
<evidence type="ECO:0000256" key="3">
    <source>
        <dbReference type="ARBA" id="ARBA00023015"/>
    </source>
</evidence>
<name>A0A7W6RCH8_9PROT</name>
<evidence type="ECO:0000256" key="4">
    <source>
        <dbReference type="ARBA" id="ARBA00023125"/>
    </source>
</evidence>
<accession>A0A7W6RCH8</accession>
<keyword evidence="1 6" id="KW-0597">Phosphoprotein</keyword>
<evidence type="ECO:0000313" key="11">
    <source>
        <dbReference type="Proteomes" id="UP000554286"/>
    </source>
</evidence>
<dbReference type="GO" id="GO:0000976">
    <property type="term" value="F:transcription cis-regulatory region binding"/>
    <property type="evidence" value="ECO:0007669"/>
    <property type="project" value="TreeGrafter"/>
</dbReference>
<evidence type="ECO:0000256" key="2">
    <source>
        <dbReference type="ARBA" id="ARBA00023012"/>
    </source>
</evidence>
<proteinExistence type="predicted"/>
<dbReference type="PROSITE" id="PS50110">
    <property type="entry name" value="RESPONSE_REGULATORY"/>
    <property type="match status" value="1"/>
</dbReference>
<evidence type="ECO:0000259" key="8">
    <source>
        <dbReference type="PROSITE" id="PS50110"/>
    </source>
</evidence>
<evidence type="ECO:0000256" key="1">
    <source>
        <dbReference type="ARBA" id="ARBA00022553"/>
    </source>
</evidence>
<dbReference type="InterPro" id="IPR039420">
    <property type="entry name" value="WalR-like"/>
</dbReference>
<protein>
    <submittedName>
        <fullName evidence="10">DNA-binding response OmpR family regulator</fullName>
    </submittedName>
</protein>
<dbReference type="PANTHER" id="PTHR48111:SF37">
    <property type="entry name" value="RESPONSE REGULATOR PROTEIN CARR"/>
    <property type="match status" value="1"/>
</dbReference>
<dbReference type="Gene3D" id="1.10.10.10">
    <property type="entry name" value="Winged helix-like DNA-binding domain superfamily/Winged helix DNA-binding domain"/>
    <property type="match status" value="1"/>
</dbReference>
<dbReference type="GO" id="GO:0006355">
    <property type="term" value="P:regulation of DNA-templated transcription"/>
    <property type="evidence" value="ECO:0007669"/>
    <property type="project" value="InterPro"/>
</dbReference>
<dbReference type="Gene3D" id="6.10.250.690">
    <property type="match status" value="1"/>
</dbReference>
<dbReference type="PROSITE" id="PS51755">
    <property type="entry name" value="OMPR_PHOB"/>
    <property type="match status" value="1"/>
</dbReference>
<sequence>MRVLLVEDDARIARDVAAALGAAGYRVEVCGDGEDAWFLGETEAYDLIVLDLGLPGLDGLAVLKRWRAAGRHDPVLVLTARGTWSERVEGIDAGADDYLPKPFHMEELVARARALIRRSAGQGAAVVRVGRVSLDTRTMEVRVDGVPRSLSPLEYRLLSYLALHRDRVIAVTELLEHLYGDDDAREANALEAVVARLRRKLGAGVIETRRGFGYTLAVDGPAGGPADGAA</sequence>
<reference evidence="10 11" key="1">
    <citation type="submission" date="2020-08" db="EMBL/GenBank/DDBJ databases">
        <title>Genome sequencing of Purple Non-Sulfur Bacteria from various extreme environments.</title>
        <authorList>
            <person name="Mayer M."/>
        </authorList>
    </citation>
    <scope>NUCLEOTIDE SEQUENCE [LARGE SCALE GENOMIC DNA]</scope>
    <source>
        <strain evidence="10 11">JA131</strain>
    </source>
</reference>
<evidence type="ECO:0000259" key="9">
    <source>
        <dbReference type="PROSITE" id="PS51755"/>
    </source>
</evidence>
<dbReference type="AlphaFoldDB" id="A0A7W6RCH8"/>
<dbReference type="GO" id="GO:0000156">
    <property type="term" value="F:phosphorelay response regulator activity"/>
    <property type="evidence" value="ECO:0007669"/>
    <property type="project" value="TreeGrafter"/>
</dbReference>
<evidence type="ECO:0000256" key="5">
    <source>
        <dbReference type="ARBA" id="ARBA00023163"/>
    </source>
</evidence>
<dbReference type="GO" id="GO:0005829">
    <property type="term" value="C:cytosol"/>
    <property type="evidence" value="ECO:0007669"/>
    <property type="project" value="TreeGrafter"/>
</dbReference>
<dbReference type="InterPro" id="IPR001789">
    <property type="entry name" value="Sig_transdc_resp-reg_receiver"/>
</dbReference>
<comment type="caution">
    <text evidence="10">The sequence shown here is derived from an EMBL/GenBank/DDBJ whole genome shotgun (WGS) entry which is preliminary data.</text>
</comment>
<feature type="domain" description="OmpR/PhoB-type" evidence="9">
    <location>
        <begin position="124"/>
        <end position="218"/>
    </location>
</feature>
<dbReference type="SMART" id="SM00448">
    <property type="entry name" value="REC"/>
    <property type="match status" value="1"/>
</dbReference>
<evidence type="ECO:0000256" key="6">
    <source>
        <dbReference type="PROSITE-ProRule" id="PRU00169"/>
    </source>
</evidence>
<feature type="DNA-binding region" description="OmpR/PhoB-type" evidence="7">
    <location>
        <begin position="124"/>
        <end position="218"/>
    </location>
</feature>
<dbReference type="CDD" id="cd00383">
    <property type="entry name" value="trans_reg_C"/>
    <property type="match status" value="1"/>
</dbReference>
<keyword evidence="11" id="KW-1185">Reference proteome</keyword>
<dbReference type="InterPro" id="IPR011006">
    <property type="entry name" value="CheY-like_superfamily"/>
</dbReference>
<dbReference type="Pfam" id="PF00072">
    <property type="entry name" value="Response_reg"/>
    <property type="match status" value="1"/>
</dbReference>
<keyword evidence="5" id="KW-0804">Transcription</keyword>
<evidence type="ECO:0000313" key="10">
    <source>
        <dbReference type="EMBL" id="MBB4265897.1"/>
    </source>
</evidence>